<feature type="transmembrane region" description="Helical" evidence="1">
    <location>
        <begin position="30"/>
        <end position="49"/>
    </location>
</feature>
<accession>A0A931J4A1</accession>
<comment type="caution">
    <text evidence="2">The sequence shown here is derived from an EMBL/GenBank/DDBJ whole genome shotgun (WGS) entry which is preliminary data.</text>
</comment>
<evidence type="ECO:0000313" key="3">
    <source>
        <dbReference type="Proteomes" id="UP000613266"/>
    </source>
</evidence>
<protein>
    <submittedName>
        <fullName evidence="2">Type II secretion system protein M</fullName>
    </submittedName>
</protein>
<organism evidence="2 3">
    <name type="scientific">Inhella proteolytica</name>
    <dbReference type="NCBI Taxonomy" id="2795029"/>
    <lineage>
        <taxon>Bacteria</taxon>
        <taxon>Pseudomonadati</taxon>
        <taxon>Pseudomonadota</taxon>
        <taxon>Betaproteobacteria</taxon>
        <taxon>Burkholderiales</taxon>
        <taxon>Sphaerotilaceae</taxon>
        <taxon>Inhella</taxon>
    </lineage>
</organism>
<keyword evidence="1" id="KW-1133">Transmembrane helix</keyword>
<dbReference type="GO" id="GO:0015628">
    <property type="term" value="P:protein secretion by the type II secretion system"/>
    <property type="evidence" value="ECO:0007669"/>
    <property type="project" value="InterPro"/>
</dbReference>
<evidence type="ECO:0000313" key="2">
    <source>
        <dbReference type="EMBL" id="MBH9576037.1"/>
    </source>
</evidence>
<dbReference type="Pfam" id="PF04612">
    <property type="entry name" value="T2SSM"/>
    <property type="match status" value="1"/>
</dbReference>
<sequence>MNAPRLPTALQPAWARARQQWQGLAPRERLGLQLAAAALLVLALFWLGIQPAWRTLRQGPAQAAQLEVQLQQMQQWAAEAQQLRQLPAVPPAQAQQALKAATDFLGSGARLDLQGERARVSVTELNGEALNRWLAEVRSSARARPIEAQLQRGPRGYSGHIVLALGGGL</sequence>
<dbReference type="GO" id="GO:0015627">
    <property type="term" value="C:type II protein secretion system complex"/>
    <property type="evidence" value="ECO:0007669"/>
    <property type="project" value="InterPro"/>
</dbReference>
<name>A0A931J4A1_9BURK</name>
<dbReference type="AlphaFoldDB" id="A0A931J4A1"/>
<dbReference type="Proteomes" id="UP000613266">
    <property type="component" value="Unassembled WGS sequence"/>
</dbReference>
<reference evidence="2" key="1">
    <citation type="submission" date="2020-12" db="EMBL/GenBank/DDBJ databases">
        <title>The genome sequence of Inhella sp. 1Y17.</title>
        <authorList>
            <person name="Liu Y."/>
        </authorList>
    </citation>
    <scope>NUCLEOTIDE SEQUENCE</scope>
    <source>
        <strain evidence="2">1Y17</strain>
    </source>
</reference>
<dbReference type="EMBL" id="JAEDAK010000002">
    <property type="protein sequence ID" value="MBH9576037.1"/>
    <property type="molecule type" value="Genomic_DNA"/>
</dbReference>
<dbReference type="InterPro" id="IPR007690">
    <property type="entry name" value="T2SS_GspM"/>
</dbReference>
<proteinExistence type="predicted"/>
<gene>
    <name evidence="2" type="ORF">I7X39_03875</name>
</gene>
<keyword evidence="1" id="KW-0812">Transmembrane</keyword>
<keyword evidence="1" id="KW-0472">Membrane</keyword>
<dbReference type="RefSeq" id="WP_198109650.1">
    <property type="nucleotide sequence ID" value="NZ_JAEDAK010000002.1"/>
</dbReference>
<keyword evidence="3" id="KW-1185">Reference proteome</keyword>
<evidence type="ECO:0000256" key="1">
    <source>
        <dbReference type="SAM" id="Phobius"/>
    </source>
</evidence>